<comment type="caution">
    <text evidence="2">The sequence shown here is derived from an EMBL/GenBank/DDBJ whole genome shotgun (WGS) entry which is preliminary data.</text>
</comment>
<reference evidence="2" key="1">
    <citation type="submission" date="2021-01" db="EMBL/GenBank/DDBJ databases">
        <authorList>
            <person name="Eckstrom K.M.E."/>
        </authorList>
    </citation>
    <scope>NUCLEOTIDE SEQUENCE</scope>
    <source>
        <strain evidence="2">UVCC 0001</strain>
    </source>
</reference>
<organism evidence="2 3">
    <name type="scientific">Prototheca wickerhamii</name>
    <dbReference type="NCBI Taxonomy" id="3111"/>
    <lineage>
        <taxon>Eukaryota</taxon>
        <taxon>Viridiplantae</taxon>
        <taxon>Chlorophyta</taxon>
        <taxon>core chlorophytes</taxon>
        <taxon>Trebouxiophyceae</taxon>
        <taxon>Chlorellales</taxon>
        <taxon>Chlorellaceae</taxon>
        <taxon>Prototheca</taxon>
    </lineage>
</organism>
<keyword evidence="3" id="KW-1185">Reference proteome</keyword>
<name>A0AAD9IG54_PROWI</name>
<feature type="region of interest" description="Disordered" evidence="1">
    <location>
        <begin position="238"/>
        <end position="257"/>
    </location>
</feature>
<sequence>MKSVTDDLLIYASKACAAGQELPDGLRGHLMHRHLEPHLPDLDESFLGVLLEYIECSKADKSQSEVTELLQAMRDAVLRELDTHLEPELQILNRLSRFACTIWDVGRASARVIDHMDGADKILDRRLLARLCVMHLDLERASGPQESAPGFGAVPSPFFFHQASVLTKLEGLPPATMAFLKEILKQSSRVTREAYLTRAFETGWNGQTSWQANGPNDLRPGKFLHALGATVHGLGGAPADLDSAEDDREANGGGSPIKKRLLDIQRDAYQALVRVAGLDS</sequence>
<dbReference type="Proteomes" id="UP001255856">
    <property type="component" value="Unassembled WGS sequence"/>
</dbReference>
<evidence type="ECO:0000256" key="1">
    <source>
        <dbReference type="SAM" id="MobiDB-lite"/>
    </source>
</evidence>
<evidence type="ECO:0000313" key="2">
    <source>
        <dbReference type="EMBL" id="KAK2075667.1"/>
    </source>
</evidence>
<gene>
    <name evidence="2" type="ORF">QBZ16_001775</name>
</gene>
<dbReference type="EMBL" id="JASFZW010000014">
    <property type="protein sequence ID" value="KAK2075667.1"/>
    <property type="molecule type" value="Genomic_DNA"/>
</dbReference>
<proteinExistence type="predicted"/>
<dbReference type="AlphaFoldDB" id="A0AAD9IG54"/>
<evidence type="ECO:0000313" key="3">
    <source>
        <dbReference type="Proteomes" id="UP001255856"/>
    </source>
</evidence>
<protein>
    <submittedName>
        <fullName evidence="2">Uncharacterized protein</fullName>
    </submittedName>
</protein>
<accession>A0AAD9IG54</accession>